<feature type="compositionally biased region" description="Basic and acidic residues" evidence="1">
    <location>
        <begin position="1"/>
        <end position="13"/>
    </location>
</feature>
<evidence type="ECO:0000313" key="2">
    <source>
        <dbReference type="EMBL" id="GIY59630.1"/>
    </source>
</evidence>
<dbReference type="AlphaFoldDB" id="A0AAV4UPI5"/>
<evidence type="ECO:0000256" key="1">
    <source>
        <dbReference type="SAM" id="MobiDB-lite"/>
    </source>
</evidence>
<protein>
    <submittedName>
        <fullName evidence="2">Uncharacterized protein</fullName>
    </submittedName>
</protein>
<organism evidence="2 3">
    <name type="scientific">Caerostris extrusa</name>
    <name type="common">Bark spider</name>
    <name type="synonym">Caerostris bankana</name>
    <dbReference type="NCBI Taxonomy" id="172846"/>
    <lineage>
        <taxon>Eukaryota</taxon>
        <taxon>Metazoa</taxon>
        <taxon>Ecdysozoa</taxon>
        <taxon>Arthropoda</taxon>
        <taxon>Chelicerata</taxon>
        <taxon>Arachnida</taxon>
        <taxon>Araneae</taxon>
        <taxon>Araneomorphae</taxon>
        <taxon>Entelegynae</taxon>
        <taxon>Araneoidea</taxon>
        <taxon>Araneidae</taxon>
        <taxon>Caerostris</taxon>
    </lineage>
</organism>
<sequence length="70" mass="8082">MTVERQTKRRVDFDTGLSGFSNQDPPVQKPKEEISQAEIECFACEVLWTIVCLLCWGNKQGFFSAKRVER</sequence>
<gene>
    <name evidence="2" type="ORF">CEXT_463591</name>
</gene>
<evidence type="ECO:0000313" key="3">
    <source>
        <dbReference type="Proteomes" id="UP001054945"/>
    </source>
</evidence>
<dbReference type="EMBL" id="BPLR01013224">
    <property type="protein sequence ID" value="GIY59630.1"/>
    <property type="molecule type" value="Genomic_DNA"/>
</dbReference>
<accession>A0AAV4UPI5</accession>
<proteinExistence type="predicted"/>
<reference evidence="2 3" key="1">
    <citation type="submission" date="2021-06" db="EMBL/GenBank/DDBJ databases">
        <title>Caerostris extrusa draft genome.</title>
        <authorList>
            <person name="Kono N."/>
            <person name="Arakawa K."/>
        </authorList>
    </citation>
    <scope>NUCLEOTIDE SEQUENCE [LARGE SCALE GENOMIC DNA]</scope>
</reference>
<comment type="caution">
    <text evidence="2">The sequence shown here is derived from an EMBL/GenBank/DDBJ whole genome shotgun (WGS) entry which is preliminary data.</text>
</comment>
<dbReference type="Proteomes" id="UP001054945">
    <property type="component" value="Unassembled WGS sequence"/>
</dbReference>
<feature type="region of interest" description="Disordered" evidence="1">
    <location>
        <begin position="1"/>
        <end position="29"/>
    </location>
</feature>
<name>A0AAV4UPI5_CAEEX</name>
<keyword evidence="3" id="KW-1185">Reference proteome</keyword>